<dbReference type="SUPFAM" id="SSF52540">
    <property type="entry name" value="P-loop containing nucleoside triphosphate hydrolases"/>
    <property type="match status" value="1"/>
</dbReference>
<dbReference type="InterPro" id="IPR003439">
    <property type="entry name" value="ABC_transporter-like_ATP-bd"/>
</dbReference>
<proteinExistence type="predicted"/>
<sequence length="145" mass="15402">AAARSANIHDFIETLPSGYDTVIGRETHVSGGQAQRIAIARALLRNAPVLVLDEATAMVDPESEAEIQEALTRLAEGRTVIVIAHRPAVIVGADQIVVLEHGEVRAVGSHEELKDDPHYSLLLAQSAVGTAHAGTPRNPEEGHND</sequence>
<evidence type="ECO:0000313" key="3">
    <source>
        <dbReference type="Proteomes" id="UP000018852"/>
    </source>
</evidence>
<feature type="domain" description="ABC transporter" evidence="1">
    <location>
        <begin position="7"/>
        <end position="57"/>
    </location>
</feature>
<dbReference type="PATRIC" id="fig|1403939.3.peg.444"/>
<dbReference type="GO" id="GO:0005524">
    <property type="term" value="F:ATP binding"/>
    <property type="evidence" value="ECO:0007669"/>
    <property type="project" value="InterPro"/>
</dbReference>
<reference evidence="2 3" key="1">
    <citation type="submission" date="2013-12" db="EMBL/GenBank/DDBJ databases">
        <title>A Varibaculum cambriense genome reconstructed from a premature infant gut community with otherwise low bacterial novelty that shifts toward anaerobic metabolism during the third week of life.</title>
        <authorList>
            <person name="Brown C.T."/>
            <person name="Sharon I."/>
            <person name="Thomas B.C."/>
            <person name="Castelle C.J."/>
            <person name="Morowitz M.J."/>
            <person name="Banfield J.F."/>
        </authorList>
    </citation>
    <scope>NUCLEOTIDE SEQUENCE [LARGE SCALE GENOMIC DNA]</scope>
    <source>
        <strain evidence="3">DORA_12</strain>
    </source>
</reference>
<dbReference type="AlphaFoldDB" id="W1VNK4"/>
<dbReference type="GO" id="GO:0015421">
    <property type="term" value="F:ABC-type oligopeptide transporter activity"/>
    <property type="evidence" value="ECO:0007669"/>
    <property type="project" value="TreeGrafter"/>
</dbReference>
<organism evidence="2 3">
    <name type="scientific">Actinomyces urogenitalis DORA_12</name>
    <dbReference type="NCBI Taxonomy" id="1403939"/>
    <lineage>
        <taxon>Bacteria</taxon>
        <taxon>Bacillati</taxon>
        <taxon>Actinomycetota</taxon>
        <taxon>Actinomycetes</taxon>
        <taxon>Actinomycetales</taxon>
        <taxon>Actinomycetaceae</taxon>
        <taxon>Actinomyces</taxon>
    </lineage>
</organism>
<evidence type="ECO:0000259" key="1">
    <source>
        <dbReference type="Pfam" id="PF00005"/>
    </source>
</evidence>
<name>W1VNK4_9ACTO</name>
<dbReference type="GO" id="GO:0016887">
    <property type="term" value="F:ATP hydrolysis activity"/>
    <property type="evidence" value="ECO:0007669"/>
    <property type="project" value="InterPro"/>
</dbReference>
<gene>
    <name evidence="2" type="ORF">Q605_AUC00307G0001</name>
</gene>
<protein>
    <submittedName>
        <fullName evidence="2">ABC superfamily ATP binding cassette transporter, ABC/membrane protein</fullName>
    </submittedName>
</protein>
<comment type="caution">
    <text evidence="2">The sequence shown here is derived from an EMBL/GenBank/DDBJ whole genome shotgun (WGS) entry which is preliminary data.</text>
</comment>
<dbReference type="Proteomes" id="UP000018852">
    <property type="component" value="Unassembled WGS sequence"/>
</dbReference>
<accession>W1VNK4</accession>
<evidence type="ECO:0000313" key="2">
    <source>
        <dbReference type="EMBL" id="ETJ06380.1"/>
    </source>
</evidence>
<dbReference type="InterPro" id="IPR027417">
    <property type="entry name" value="P-loop_NTPase"/>
</dbReference>
<dbReference type="InterPro" id="IPR039421">
    <property type="entry name" value="Type_1_exporter"/>
</dbReference>
<dbReference type="Pfam" id="PF00005">
    <property type="entry name" value="ABC_tran"/>
    <property type="match status" value="1"/>
</dbReference>
<dbReference type="Gene3D" id="3.40.50.300">
    <property type="entry name" value="P-loop containing nucleotide triphosphate hydrolases"/>
    <property type="match status" value="1"/>
</dbReference>
<dbReference type="PANTHER" id="PTHR43394:SF1">
    <property type="entry name" value="ATP-BINDING CASSETTE SUB-FAMILY B MEMBER 10, MITOCHONDRIAL"/>
    <property type="match status" value="1"/>
</dbReference>
<dbReference type="EMBL" id="AZLV01000307">
    <property type="protein sequence ID" value="ETJ06380.1"/>
    <property type="molecule type" value="Genomic_DNA"/>
</dbReference>
<feature type="non-terminal residue" evidence="2">
    <location>
        <position position="1"/>
    </location>
</feature>
<dbReference type="PANTHER" id="PTHR43394">
    <property type="entry name" value="ATP-DEPENDENT PERMEASE MDL1, MITOCHONDRIAL"/>
    <property type="match status" value="1"/>
</dbReference>